<dbReference type="SUPFAM" id="SSF54782">
    <property type="entry name" value="Porphobilinogen deaminase (hydroxymethylbilane synthase), C-terminal domain"/>
    <property type="match status" value="1"/>
</dbReference>
<dbReference type="GO" id="GO:0005737">
    <property type="term" value="C:cytoplasm"/>
    <property type="evidence" value="ECO:0007669"/>
    <property type="project" value="TreeGrafter"/>
</dbReference>
<evidence type="ECO:0000256" key="5">
    <source>
        <dbReference type="ARBA" id="ARBA00023244"/>
    </source>
</evidence>
<evidence type="ECO:0000256" key="2">
    <source>
        <dbReference type="ARBA" id="ARBA00005638"/>
    </source>
</evidence>
<keyword evidence="4" id="KW-0808">Transferase</keyword>
<dbReference type="SUPFAM" id="SSF53850">
    <property type="entry name" value="Periplasmic binding protein-like II"/>
    <property type="match status" value="1"/>
</dbReference>
<dbReference type="PRINTS" id="PR00151">
    <property type="entry name" value="PORPHBDMNASE"/>
</dbReference>
<comment type="similarity">
    <text evidence="2">Belongs to the HMBS family.</text>
</comment>
<dbReference type="InterPro" id="IPR036803">
    <property type="entry name" value="Porphobilinogen_deaminase_C_sf"/>
</dbReference>
<dbReference type="PIRSF" id="PIRSF001438">
    <property type="entry name" value="4pyrrol_synth_OHMeBilane_synth"/>
    <property type="match status" value="1"/>
</dbReference>
<dbReference type="PANTHER" id="PTHR11557">
    <property type="entry name" value="PORPHOBILINOGEN DEAMINASE"/>
    <property type="match status" value="1"/>
</dbReference>
<dbReference type="Gene3D" id="3.40.190.10">
    <property type="entry name" value="Periplasmic binding protein-like II"/>
    <property type="match status" value="2"/>
</dbReference>
<dbReference type="GO" id="GO:0006783">
    <property type="term" value="P:heme biosynthetic process"/>
    <property type="evidence" value="ECO:0007669"/>
    <property type="project" value="TreeGrafter"/>
</dbReference>
<dbReference type="Gene3D" id="3.30.160.40">
    <property type="entry name" value="Porphobilinogen deaminase, C-terminal domain"/>
    <property type="match status" value="1"/>
</dbReference>
<dbReference type="GO" id="GO:0004418">
    <property type="term" value="F:hydroxymethylbilane synthase activity"/>
    <property type="evidence" value="ECO:0007669"/>
    <property type="project" value="UniProtKB-EC"/>
</dbReference>
<evidence type="ECO:0000259" key="6">
    <source>
        <dbReference type="Pfam" id="PF01379"/>
    </source>
</evidence>
<dbReference type="InterPro" id="IPR022419">
    <property type="entry name" value="Porphobilin_deaminase_cofac_BS"/>
</dbReference>
<evidence type="ECO:0000256" key="3">
    <source>
        <dbReference type="ARBA" id="ARBA00012655"/>
    </source>
</evidence>
<evidence type="ECO:0000313" key="8">
    <source>
        <dbReference type="EMBL" id="SVA78453.1"/>
    </source>
</evidence>
<dbReference type="FunFam" id="3.40.190.10:FF:000005">
    <property type="entry name" value="Porphobilinogen deaminase"/>
    <property type="match status" value="1"/>
</dbReference>
<gene>
    <name evidence="8" type="ORF">METZ01_LOCUS131307</name>
</gene>
<dbReference type="InterPro" id="IPR000860">
    <property type="entry name" value="HemC"/>
</dbReference>
<dbReference type="PROSITE" id="PS00533">
    <property type="entry name" value="PORPHOBILINOGEN_DEAM"/>
    <property type="match status" value="1"/>
</dbReference>
<evidence type="ECO:0000256" key="4">
    <source>
        <dbReference type="ARBA" id="ARBA00022679"/>
    </source>
</evidence>
<dbReference type="Pfam" id="PF01379">
    <property type="entry name" value="Porphobil_deam"/>
    <property type="match status" value="1"/>
</dbReference>
<dbReference type="NCBIfam" id="TIGR00212">
    <property type="entry name" value="hemC"/>
    <property type="match status" value="1"/>
</dbReference>
<comment type="cofactor">
    <cofactor evidence="1">
        <name>dipyrromethane</name>
        <dbReference type="ChEBI" id="CHEBI:60342"/>
    </cofactor>
</comment>
<sequence>MALKQAHYVQNLLQSAHPHIGIEIKTIQSLGDNQQETPLPEIGAKGLFTAEIESELLSQKIDLAVHSLKDLPSTLPEGLIYAGSPKREDARDVFISHKWRSVEDVPTKSTIASGSTRRKAQFLEQRSDLEFADLRGNIETRLNKLKTEGWDGLIMAAAALHRLNMSDQITRYLDPLQFVPAVGQGAIGLELKQGREEVGQLVDSIIDTKTTQCCQAERLFLAHLEGGCSTAIGCWGRMENRRFLITGYTAAANGSKVLRKSLKGMPADSNQLAQQLAEEFEQAGAKELLAG</sequence>
<dbReference type="Pfam" id="PF03900">
    <property type="entry name" value="Porphobil_deamC"/>
    <property type="match status" value="1"/>
</dbReference>
<dbReference type="EMBL" id="UINC01018637">
    <property type="protein sequence ID" value="SVA78453.1"/>
    <property type="molecule type" value="Genomic_DNA"/>
</dbReference>
<name>A0A381YPJ6_9ZZZZ</name>
<feature type="domain" description="Porphobilinogen deaminase N-terminal" evidence="6">
    <location>
        <begin position="1"/>
        <end position="198"/>
    </location>
</feature>
<feature type="domain" description="Porphobilinogen deaminase C-terminal" evidence="7">
    <location>
        <begin position="212"/>
        <end position="281"/>
    </location>
</feature>
<dbReference type="AlphaFoldDB" id="A0A381YPJ6"/>
<dbReference type="EC" id="2.5.1.61" evidence="3"/>
<dbReference type="PANTHER" id="PTHR11557:SF0">
    <property type="entry name" value="PORPHOBILINOGEN DEAMINASE"/>
    <property type="match status" value="1"/>
</dbReference>
<proteinExistence type="inferred from homology"/>
<reference evidence="8" key="1">
    <citation type="submission" date="2018-05" db="EMBL/GenBank/DDBJ databases">
        <authorList>
            <person name="Lanie J.A."/>
            <person name="Ng W.-L."/>
            <person name="Kazmierczak K.M."/>
            <person name="Andrzejewski T.M."/>
            <person name="Davidsen T.M."/>
            <person name="Wayne K.J."/>
            <person name="Tettelin H."/>
            <person name="Glass J.I."/>
            <person name="Rusch D."/>
            <person name="Podicherti R."/>
            <person name="Tsui H.-C.T."/>
            <person name="Winkler M.E."/>
        </authorList>
    </citation>
    <scope>NUCLEOTIDE SEQUENCE</scope>
</reference>
<organism evidence="8">
    <name type="scientific">marine metagenome</name>
    <dbReference type="NCBI Taxonomy" id="408172"/>
    <lineage>
        <taxon>unclassified sequences</taxon>
        <taxon>metagenomes</taxon>
        <taxon>ecological metagenomes</taxon>
    </lineage>
</organism>
<dbReference type="InterPro" id="IPR022418">
    <property type="entry name" value="Porphobilinogen_deaminase_C"/>
</dbReference>
<protein>
    <recommendedName>
        <fullName evidence="3">hydroxymethylbilane synthase</fullName>
        <ecNumber evidence="3">2.5.1.61</ecNumber>
    </recommendedName>
</protein>
<accession>A0A381YPJ6</accession>
<keyword evidence="5" id="KW-0627">Porphyrin biosynthesis</keyword>
<evidence type="ECO:0000259" key="7">
    <source>
        <dbReference type="Pfam" id="PF03900"/>
    </source>
</evidence>
<evidence type="ECO:0000256" key="1">
    <source>
        <dbReference type="ARBA" id="ARBA00001916"/>
    </source>
</evidence>
<dbReference type="InterPro" id="IPR022417">
    <property type="entry name" value="Porphobilin_deaminase_N"/>
</dbReference>